<evidence type="ECO:0000313" key="1">
    <source>
        <dbReference type="EMBL" id="ADH03368.1"/>
    </source>
</evidence>
<reference evidence="1 2" key="1">
    <citation type="submission" date="2013-01" db="EMBL/GenBank/DDBJ databases">
        <title>Large myovirus of Bacillus.</title>
        <authorList>
            <person name="Klumpp J."/>
            <person name="Beyer W."/>
            <person name="Loessner M.J."/>
        </authorList>
    </citation>
    <scope>NUCLEOTIDE SEQUENCE [LARGE SCALE GENOMIC DNA]</scope>
</reference>
<dbReference type="EMBL" id="HM144387">
    <property type="protein sequence ID" value="ADH03368.1"/>
    <property type="molecule type" value="Genomic_DNA"/>
</dbReference>
<dbReference type="OrthoDB" id="15990at10239"/>
<name>G9B1X3_9CAUD</name>
<proteinExistence type="predicted"/>
<organism evidence="1 2">
    <name type="scientific">Bacillus phage W.Ph</name>
    <dbReference type="NCBI Taxonomy" id="764595"/>
    <lineage>
        <taxon>Viruses</taxon>
        <taxon>Duplodnaviria</taxon>
        <taxon>Heunggongvirae</taxon>
        <taxon>Uroviricota</taxon>
        <taxon>Caudoviricetes</taxon>
        <taxon>Herelleviridae</taxon>
        <taxon>Bastillevirinae</taxon>
        <taxon>Wphvirus</taxon>
        <taxon>Wphvirus WPh</taxon>
    </lineage>
</organism>
<evidence type="ECO:0000313" key="2">
    <source>
        <dbReference type="Proteomes" id="UP000005445"/>
    </source>
</evidence>
<dbReference type="RefSeq" id="YP_004957237.1">
    <property type="nucleotide sequence ID" value="NC_016563.1"/>
</dbReference>
<dbReference type="Proteomes" id="UP000005445">
    <property type="component" value="Segment"/>
</dbReference>
<accession>G9B1X3</accession>
<keyword evidence="2" id="KW-1185">Reference proteome</keyword>
<dbReference type="GeneID" id="11536627"/>
<sequence length="128" mass="15009">MKKEFTCKHNESDRNEDLLRLKISKKGKLIIKMGNVNLGRLTKVKLTKKEAQELQDCMGDTLNTGYCRVVDKEDKYYIDVDLLNCFGENHYFFGVEVSESFESVHLSKEDFEELYTQIRHFSMEGELL</sequence>
<dbReference type="KEGG" id="vg:11536627"/>
<protein>
    <submittedName>
        <fullName evidence="1">Gp222</fullName>
    </submittedName>
</protein>